<protein>
    <submittedName>
        <fullName evidence="2">Uncharacterized protein</fullName>
    </submittedName>
</protein>
<sequence length="343" mass="39070">MNIVPALLKKLQEAITSGDELEEAWVIFHESQSPQLTREWEKLSTEPYMVNNKWASVFLLDNSKAPSRLRTVLDLNYKESARVIESETTEPGFTAPSWLSEGIDLEKLQLRLRRDVADLGGIMTDRQGLEIYNRRMALSKRIYTHRQNTSFFIDVKHDSPGSSPSLAEETDGQPEYAKLYLPSQLEDRLPLTERSKRVTELEKALRRSECFETLRRIRTACIQKSQMLLGKKKNARGEIANTRAQVMVGRLTKRIDNSIAEYSISYESLCKMGLEHDEIHPLRPLNSSSLKGLMQILSGNRELGEGRQKLPWFWAARESGEDASEEIQNKEDVDGLSSAKLSG</sequence>
<reference evidence="2 3" key="1">
    <citation type="submission" date="2014-11" db="EMBL/GenBank/DDBJ databases">
        <authorList>
            <person name="Wibberg Daniel"/>
        </authorList>
    </citation>
    <scope>NUCLEOTIDE SEQUENCE [LARGE SCALE GENOMIC DNA]</scope>
    <source>
        <strain evidence="2">Rhizoctonia solani AG1-IB 7/3/14</strain>
    </source>
</reference>
<evidence type="ECO:0000313" key="3">
    <source>
        <dbReference type="Proteomes" id="UP000059188"/>
    </source>
</evidence>
<proteinExistence type="predicted"/>
<evidence type="ECO:0000313" key="2">
    <source>
        <dbReference type="EMBL" id="CEL53434.1"/>
    </source>
</evidence>
<feature type="region of interest" description="Disordered" evidence="1">
    <location>
        <begin position="321"/>
        <end position="343"/>
    </location>
</feature>
<gene>
    <name evidence="2" type="ORF">RSOLAG1IB_11366</name>
</gene>
<evidence type="ECO:0000256" key="1">
    <source>
        <dbReference type="SAM" id="MobiDB-lite"/>
    </source>
</evidence>
<dbReference type="EMBL" id="LN679223">
    <property type="protein sequence ID" value="CEL53434.1"/>
    <property type="molecule type" value="Genomic_DNA"/>
</dbReference>
<dbReference type="Proteomes" id="UP000059188">
    <property type="component" value="Unassembled WGS sequence"/>
</dbReference>
<dbReference type="OrthoDB" id="3192989at2759"/>
<name>A0A0B7F941_THACB</name>
<accession>A0A0B7F941</accession>
<organism evidence="2 3">
    <name type="scientific">Thanatephorus cucumeris (strain AG1-IB / isolate 7/3/14)</name>
    <name type="common">Lettuce bottom rot fungus</name>
    <name type="synonym">Rhizoctonia solani</name>
    <dbReference type="NCBI Taxonomy" id="1108050"/>
    <lineage>
        <taxon>Eukaryota</taxon>
        <taxon>Fungi</taxon>
        <taxon>Dikarya</taxon>
        <taxon>Basidiomycota</taxon>
        <taxon>Agaricomycotina</taxon>
        <taxon>Agaricomycetes</taxon>
        <taxon>Cantharellales</taxon>
        <taxon>Ceratobasidiaceae</taxon>
        <taxon>Rhizoctonia</taxon>
        <taxon>Rhizoctonia solani AG-1</taxon>
    </lineage>
</organism>
<dbReference type="STRING" id="1108050.A0A0B7F941"/>
<dbReference type="AlphaFoldDB" id="A0A0B7F941"/>
<keyword evidence="3" id="KW-1185">Reference proteome</keyword>